<dbReference type="PANTHER" id="PTHR12307">
    <property type="entry name" value="PROTEIN PHOSPHATASE 1 REGULATORY SUBUNIT"/>
    <property type="match status" value="1"/>
</dbReference>
<feature type="region of interest" description="Disordered" evidence="1">
    <location>
        <begin position="170"/>
        <end position="195"/>
    </location>
</feature>
<evidence type="ECO:0000313" key="4">
    <source>
        <dbReference type="Proteomes" id="UP001222325"/>
    </source>
</evidence>
<feature type="compositionally biased region" description="Acidic residues" evidence="1">
    <location>
        <begin position="182"/>
        <end position="192"/>
    </location>
</feature>
<dbReference type="Pfam" id="PF03370">
    <property type="entry name" value="CBM_21"/>
    <property type="match status" value="1"/>
</dbReference>
<comment type="caution">
    <text evidence="3">The sequence shown here is derived from an EMBL/GenBank/DDBJ whole genome shotgun (WGS) entry which is preliminary data.</text>
</comment>
<evidence type="ECO:0000256" key="1">
    <source>
        <dbReference type="SAM" id="MobiDB-lite"/>
    </source>
</evidence>
<dbReference type="PANTHER" id="PTHR12307:SF36">
    <property type="entry name" value="GLYCOGEN-BINDING SUBUNIT 76A"/>
    <property type="match status" value="1"/>
</dbReference>
<dbReference type="GO" id="GO:0000164">
    <property type="term" value="C:protein phosphatase type 1 complex"/>
    <property type="evidence" value="ECO:0007669"/>
    <property type="project" value="TreeGrafter"/>
</dbReference>
<evidence type="ECO:0000259" key="2">
    <source>
        <dbReference type="PROSITE" id="PS51159"/>
    </source>
</evidence>
<dbReference type="EMBL" id="JARJCN010000001">
    <property type="protein sequence ID" value="KAJ7104373.1"/>
    <property type="molecule type" value="Genomic_DNA"/>
</dbReference>
<dbReference type="GO" id="GO:0005979">
    <property type="term" value="P:regulation of glycogen biosynthetic process"/>
    <property type="evidence" value="ECO:0007669"/>
    <property type="project" value="TreeGrafter"/>
</dbReference>
<feature type="compositionally biased region" description="Pro residues" evidence="1">
    <location>
        <begin position="95"/>
        <end position="105"/>
    </location>
</feature>
<dbReference type="InterPro" id="IPR005036">
    <property type="entry name" value="CBM21_dom"/>
</dbReference>
<accession>A0AAD6UNH5</accession>
<dbReference type="AlphaFoldDB" id="A0AAD6UNH5"/>
<dbReference type="Proteomes" id="UP001222325">
    <property type="component" value="Unassembled WGS sequence"/>
</dbReference>
<gene>
    <name evidence="3" type="ORF">B0H15DRAFT_22849</name>
</gene>
<evidence type="ECO:0000313" key="3">
    <source>
        <dbReference type="EMBL" id="KAJ7104373.1"/>
    </source>
</evidence>
<feature type="region of interest" description="Disordered" evidence="1">
    <location>
        <begin position="53"/>
        <end position="156"/>
    </location>
</feature>
<dbReference type="GO" id="GO:0008157">
    <property type="term" value="F:protein phosphatase 1 binding"/>
    <property type="evidence" value="ECO:0007669"/>
    <property type="project" value="TreeGrafter"/>
</dbReference>
<dbReference type="GO" id="GO:2001069">
    <property type="term" value="F:glycogen binding"/>
    <property type="evidence" value="ECO:0007669"/>
    <property type="project" value="TreeGrafter"/>
</dbReference>
<sequence>MPYSVPGVCASHSVTHPRHRRSCTLSADDPGSFAARELLACGRGPRFHLRTDAECSGDGSHPAFSLHLTPPTRHPHRPILPFPQTTSPPSSCSPSPSPSPSPAPPTGHSRAASHPIVNGIPLKPSLKDPSPAPQIRLCRSRSEPAPPKNVHFPPPGAHLERVRRFHRHGRPVSVSLGAPSSEETETETELESDSMPRWLSASLPRAPARSPLGPVQTRYSLDAPWLPRRPESTTMVLVEALRLEGDSAASSLALRGSLLVRNAAFEKHLFVRFTLDGWRTTSEVAARWTESAPEVASEPGPGWDRFAFTIGLVDYATTAAPQSAGRGLEDRKLELAARFCTPWVAAGGMAPYFWHDSAQPGGTRTWFGSGVDGPGEWWDNNCGENYRVRFRVAPVTSMSDGP</sequence>
<dbReference type="InterPro" id="IPR038175">
    <property type="entry name" value="CBM21_dom_sf"/>
</dbReference>
<dbReference type="InterPro" id="IPR050782">
    <property type="entry name" value="PP1_regulatory_subunit_3"/>
</dbReference>
<name>A0AAD6UNH5_9AGAR</name>
<feature type="compositionally biased region" description="Pro residues" evidence="1">
    <location>
        <begin position="144"/>
        <end position="156"/>
    </location>
</feature>
<feature type="domain" description="CBM21" evidence="2">
    <location>
        <begin position="233"/>
        <end position="389"/>
    </location>
</feature>
<proteinExistence type="predicted"/>
<keyword evidence="4" id="KW-1185">Reference proteome</keyword>
<dbReference type="Gene3D" id="2.60.40.2440">
    <property type="entry name" value="Carbohydrate binding type-21 domain"/>
    <property type="match status" value="1"/>
</dbReference>
<dbReference type="PROSITE" id="PS51159">
    <property type="entry name" value="CBM21"/>
    <property type="match status" value="1"/>
</dbReference>
<reference evidence="3" key="1">
    <citation type="submission" date="2023-03" db="EMBL/GenBank/DDBJ databases">
        <title>Massive genome expansion in bonnet fungi (Mycena s.s.) driven by repeated elements and novel gene families across ecological guilds.</title>
        <authorList>
            <consortium name="Lawrence Berkeley National Laboratory"/>
            <person name="Harder C.B."/>
            <person name="Miyauchi S."/>
            <person name="Viragh M."/>
            <person name="Kuo A."/>
            <person name="Thoen E."/>
            <person name="Andreopoulos B."/>
            <person name="Lu D."/>
            <person name="Skrede I."/>
            <person name="Drula E."/>
            <person name="Henrissat B."/>
            <person name="Morin E."/>
            <person name="Kohler A."/>
            <person name="Barry K."/>
            <person name="LaButti K."/>
            <person name="Morin E."/>
            <person name="Salamov A."/>
            <person name="Lipzen A."/>
            <person name="Mereny Z."/>
            <person name="Hegedus B."/>
            <person name="Baldrian P."/>
            <person name="Stursova M."/>
            <person name="Weitz H."/>
            <person name="Taylor A."/>
            <person name="Grigoriev I.V."/>
            <person name="Nagy L.G."/>
            <person name="Martin F."/>
            <person name="Kauserud H."/>
        </authorList>
    </citation>
    <scope>NUCLEOTIDE SEQUENCE</scope>
    <source>
        <strain evidence="3">CBHHK173m</strain>
    </source>
</reference>
<protein>
    <recommendedName>
        <fullName evidence="2">CBM21 domain-containing protein</fullName>
    </recommendedName>
</protein>
<organism evidence="3 4">
    <name type="scientific">Mycena belliarum</name>
    <dbReference type="NCBI Taxonomy" id="1033014"/>
    <lineage>
        <taxon>Eukaryota</taxon>
        <taxon>Fungi</taxon>
        <taxon>Dikarya</taxon>
        <taxon>Basidiomycota</taxon>
        <taxon>Agaricomycotina</taxon>
        <taxon>Agaricomycetes</taxon>
        <taxon>Agaricomycetidae</taxon>
        <taxon>Agaricales</taxon>
        <taxon>Marasmiineae</taxon>
        <taxon>Mycenaceae</taxon>
        <taxon>Mycena</taxon>
    </lineage>
</organism>